<reference evidence="3" key="1">
    <citation type="submission" date="2025-08" db="UniProtKB">
        <authorList>
            <consortium name="RefSeq"/>
        </authorList>
    </citation>
    <scope>IDENTIFICATION</scope>
    <source>
        <tissue evidence="3">Entire body</tissue>
    </source>
</reference>
<dbReference type="InterPro" id="IPR016036">
    <property type="entry name" value="Malonyl_transacylase_ACP-bd"/>
</dbReference>
<dbReference type="RefSeq" id="XP_025837077.1">
    <property type="nucleotide sequence ID" value="XM_025981292.1"/>
</dbReference>
<dbReference type="SUPFAM" id="SSF55048">
    <property type="entry name" value="Probable ACP-binding domain of malonyl-CoA ACP transacylase"/>
    <property type="match status" value="1"/>
</dbReference>
<dbReference type="Gene3D" id="1.10.287.1960">
    <property type="match status" value="1"/>
</dbReference>
<feature type="domain" description="Malonyl-CoA:ACP transacylase (MAT)" evidence="1">
    <location>
        <begin position="1"/>
        <end position="191"/>
    </location>
</feature>
<proteinExistence type="predicted"/>
<protein>
    <submittedName>
        <fullName evidence="3">Fatty acid synthase-like</fullName>
    </submittedName>
</protein>
<feature type="non-terminal residue" evidence="3">
    <location>
        <position position="209"/>
    </location>
</feature>
<evidence type="ECO:0000313" key="2">
    <source>
        <dbReference type="Proteomes" id="UP000192223"/>
    </source>
</evidence>
<dbReference type="Gene3D" id="3.30.70.250">
    <property type="entry name" value="Malonyl-CoA ACP transacylase, ACP-binding"/>
    <property type="match status" value="1"/>
</dbReference>
<dbReference type="Pfam" id="PF00698">
    <property type="entry name" value="Acyl_transf_1"/>
    <property type="match status" value="1"/>
</dbReference>
<sequence length="209" mass="22963">MILAAYARGRASLEAELIPGMMAAVGIGYQQIKNQCPPTVEVACHNGPESCTISGPTKDMEDFVAQLKERGVFARLVNAANIAYHSRYVKPTAPLLLKYLKEIIPIASPRSSKWISTSVPEDRWDCDLAKTSSAEYHTNNLLSSVLFEEASKHIPKDAIVIEIAPHGLLQAILKRSLPPECTNIALTQRGHRSNMEFLLSALGRKPQQS</sequence>
<dbReference type="InterPro" id="IPR016035">
    <property type="entry name" value="Acyl_Trfase/lysoPLipase"/>
</dbReference>
<dbReference type="OrthoDB" id="329835at2759"/>
<dbReference type="AlphaFoldDB" id="A0A7F5RM21"/>
<dbReference type="InParanoid" id="A0A7F5RM21"/>
<dbReference type="InterPro" id="IPR050091">
    <property type="entry name" value="PKS_NRPS_Biosynth_Enz"/>
</dbReference>
<keyword evidence="2" id="KW-1185">Reference proteome</keyword>
<evidence type="ECO:0000259" key="1">
    <source>
        <dbReference type="SMART" id="SM00827"/>
    </source>
</evidence>
<dbReference type="GO" id="GO:0004312">
    <property type="term" value="F:fatty acid synthase activity"/>
    <property type="evidence" value="ECO:0007669"/>
    <property type="project" value="TreeGrafter"/>
</dbReference>
<name>A0A7F5RM21_AGRPL</name>
<dbReference type="InterPro" id="IPR014043">
    <property type="entry name" value="Acyl_transferase_dom"/>
</dbReference>
<accession>A0A7F5RM21</accession>
<gene>
    <name evidence="3" type="primary">LOC112906679</name>
</gene>
<evidence type="ECO:0000313" key="3">
    <source>
        <dbReference type="RefSeq" id="XP_025837077.1"/>
    </source>
</evidence>
<dbReference type="KEGG" id="apln:112906679"/>
<dbReference type="SUPFAM" id="SSF52151">
    <property type="entry name" value="FabD/lysophospholipase-like"/>
    <property type="match status" value="1"/>
</dbReference>
<organism evidence="2 3">
    <name type="scientific">Agrilus planipennis</name>
    <name type="common">Emerald ash borer</name>
    <name type="synonym">Agrilus marcopoli</name>
    <dbReference type="NCBI Taxonomy" id="224129"/>
    <lineage>
        <taxon>Eukaryota</taxon>
        <taxon>Metazoa</taxon>
        <taxon>Ecdysozoa</taxon>
        <taxon>Arthropoda</taxon>
        <taxon>Hexapoda</taxon>
        <taxon>Insecta</taxon>
        <taxon>Pterygota</taxon>
        <taxon>Neoptera</taxon>
        <taxon>Endopterygota</taxon>
        <taxon>Coleoptera</taxon>
        <taxon>Polyphaga</taxon>
        <taxon>Elateriformia</taxon>
        <taxon>Buprestoidea</taxon>
        <taxon>Buprestidae</taxon>
        <taxon>Agrilinae</taxon>
        <taxon>Agrilus</taxon>
    </lineage>
</organism>
<dbReference type="PANTHER" id="PTHR43775">
    <property type="entry name" value="FATTY ACID SYNTHASE"/>
    <property type="match status" value="1"/>
</dbReference>
<dbReference type="PANTHER" id="PTHR43775:SF23">
    <property type="entry name" value="FATTY ACID SYNTHASE 3"/>
    <property type="match status" value="1"/>
</dbReference>
<dbReference type="GeneID" id="112906679"/>
<dbReference type="SMART" id="SM00827">
    <property type="entry name" value="PKS_AT"/>
    <property type="match status" value="1"/>
</dbReference>
<dbReference type="GO" id="GO:0006633">
    <property type="term" value="P:fatty acid biosynthetic process"/>
    <property type="evidence" value="ECO:0007669"/>
    <property type="project" value="TreeGrafter"/>
</dbReference>
<dbReference type="Proteomes" id="UP000192223">
    <property type="component" value="Unplaced"/>
</dbReference>